<dbReference type="RefSeq" id="WP_053185335.1">
    <property type="nucleotide sequence ID" value="NZ_LGIA01000175.1"/>
</dbReference>
<dbReference type="EMBL" id="LGIA01000175">
    <property type="protein sequence ID" value="KOH43913.1"/>
    <property type="molecule type" value="Genomic_DNA"/>
</dbReference>
<name>A0A0L8V6C9_9BACT</name>
<keyword evidence="1" id="KW-0732">Signal</keyword>
<dbReference type="Gene3D" id="2.40.160.60">
    <property type="entry name" value="Outer membrane protein transport protein (OMPP1/FadL/TodX)"/>
    <property type="match status" value="1"/>
</dbReference>
<evidence type="ECO:0000256" key="1">
    <source>
        <dbReference type="SAM" id="SignalP"/>
    </source>
</evidence>
<reference evidence="3" key="1">
    <citation type="submission" date="2015-07" db="EMBL/GenBank/DDBJ databases">
        <title>Genome sequencing of Sunxiuqinia dokdonensis strain SK.</title>
        <authorList>
            <person name="Ahn S."/>
            <person name="Kim B.-C."/>
        </authorList>
    </citation>
    <scope>NUCLEOTIDE SEQUENCE [LARGE SCALE GENOMIC DNA]</scope>
    <source>
        <strain evidence="3">SK</strain>
    </source>
</reference>
<evidence type="ECO:0000313" key="2">
    <source>
        <dbReference type="EMBL" id="KOH43913.1"/>
    </source>
</evidence>
<evidence type="ECO:0008006" key="4">
    <source>
        <dbReference type="Google" id="ProtNLM"/>
    </source>
</evidence>
<protein>
    <recommendedName>
        <fullName evidence="4">Penicillin-binding protein</fullName>
    </recommendedName>
</protein>
<dbReference type="AlphaFoldDB" id="A0A0L8V6C9"/>
<sequence length="340" mass="38147">MITKQLLLIAFLFATVRLSAQIGGESTYEFLNLPNSARMAALGGNQVAINDSADLNVAYNNPALLHASMDNKLLVNYVNYFDDIQFGYASYAQDYGDLGVFALGMHYINYGKFIYADEFGERGGTFKAAEYALNILWSKKVNRFRVGATLKPILSSFEAYQSLGIALDAGVSYASLDQLTNLALVFKNMGTQITTYYDGAERESIPFDIQLGFSKRLEHAPLRLSATLQHLQKWKLSQPEEVSSGFETRIEEDGFGKMFMRHLLLGVELLPSENLSIRAGYNYQRRQELLFDDKASTVGFSWGFGFKVNRFHFNYGSARYHLAASSNHISVAINLNESFH</sequence>
<dbReference type="Proteomes" id="UP000036958">
    <property type="component" value="Unassembled WGS sequence"/>
</dbReference>
<dbReference type="STRING" id="1409788.NC99_32720"/>
<keyword evidence="3" id="KW-1185">Reference proteome</keyword>
<feature type="signal peptide" evidence="1">
    <location>
        <begin position="1"/>
        <end position="20"/>
    </location>
</feature>
<feature type="chain" id="PRO_5005591453" description="Penicillin-binding protein" evidence="1">
    <location>
        <begin position="21"/>
        <end position="340"/>
    </location>
</feature>
<dbReference type="NCBIfam" id="NF033711">
    <property type="entry name" value="T9SS_PorQ"/>
    <property type="match status" value="1"/>
</dbReference>
<dbReference type="OrthoDB" id="9809953at2"/>
<dbReference type="NCBIfam" id="NF033709">
    <property type="entry name" value="PorV_fam"/>
    <property type="match status" value="1"/>
</dbReference>
<gene>
    <name evidence="2" type="ORF">NC99_32720</name>
</gene>
<proteinExistence type="predicted"/>
<evidence type="ECO:0000313" key="3">
    <source>
        <dbReference type="Proteomes" id="UP000036958"/>
    </source>
</evidence>
<accession>A0A0L8V6C9</accession>
<comment type="caution">
    <text evidence="2">The sequence shown here is derived from an EMBL/GenBank/DDBJ whole genome shotgun (WGS) entry which is preliminary data.</text>
</comment>
<organism evidence="2 3">
    <name type="scientific">Sunxiuqinia dokdonensis</name>
    <dbReference type="NCBI Taxonomy" id="1409788"/>
    <lineage>
        <taxon>Bacteria</taxon>
        <taxon>Pseudomonadati</taxon>
        <taxon>Bacteroidota</taxon>
        <taxon>Bacteroidia</taxon>
        <taxon>Marinilabiliales</taxon>
        <taxon>Prolixibacteraceae</taxon>
        <taxon>Sunxiuqinia</taxon>
    </lineage>
</organism>